<organism evidence="2 3">
    <name type="scientific">Gellertiella hungarica</name>
    <dbReference type="NCBI Taxonomy" id="1572859"/>
    <lineage>
        <taxon>Bacteria</taxon>
        <taxon>Pseudomonadati</taxon>
        <taxon>Pseudomonadota</taxon>
        <taxon>Alphaproteobacteria</taxon>
        <taxon>Hyphomicrobiales</taxon>
        <taxon>Rhizobiaceae</taxon>
        <taxon>Gellertiella</taxon>
    </lineage>
</organism>
<feature type="region of interest" description="Disordered" evidence="1">
    <location>
        <begin position="1"/>
        <end position="20"/>
    </location>
</feature>
<comment type="caution">
    <text evidence="2">The sequence shown here is derived from an EMBL/GenBank/DDBJ whole genome shotgun (WGS) entry which is preliminary data.</text>
</comment>
<reference evidence="2 3" key="1">
    <citation type="submission" date="2020-08" db="EMBL/GenBank/DDBJ databases">
        <title>Genomic Encyclopedia of Type Strains, Phase IV (KMG-IV): sequencing the most valuable type-strain genomes for metagenomic binning, comparative biology and taxonomic classification.</title>
        <authorList>
            <person name="Goeker M."/>
        </authorList>
    </citation>
    <scope>NUCLEOTIDE SEQUENCE [LARGE SCALE GENOMIC DNA]</scope>
    <source>
        <strain evidence="2 3">DSM 29853</strain>
    </source>
</reference>
<gene>
    <name evidence="2" type="ORF">GGR23_001197</name>
</gene>
<evidence type="ECO:0000256" key="1">
    <source>
        <dbReference type="SAM" id="MobiDB-lite"/>
    </source>
</evidence>
<dbReference type="EMBL" id="JACIEZ010000002">
    <property type="protein sequence ID" value="MBB4064020.1"/>
    <property type="molecule type" value="Genomic_DNA"/>
</dbReference>
<evidence type="ECO:0000313" key="3">
    <source>
        <dbReference type="Proteomes" id="UP000528286"/>
    </source>
</evidence>
<sequence>MPRRADERNETGRAATERWRKGLRARGAPEACHVDTAVAAAVAVALAKAQSEGHDVPAALKCVIADALKLLKSRGYDSGLSTKAAMRRLLARRDRSALVSAVSGKLKRFSTKPESTDVSPHYFLLEKRISDDSRSDGEEA</sequence>
<keyword evidence="3" id="KW-1185">Reference proteome</keyword>
<proteinExistence type="predicted"/>
<evidence type="ECO:0000313" key="2">
    <source>
        <dbReference type="EMBL" id="MBB4064020.1"/>
    </source>
</evidence>
<name>A0A7W6J3C8_9HYPH</name>
<dbReference type="RefSeq" id="WP_183365263.1">
    <property type="nucleotide sequence ID" value="NZ_JACIEZ010000002.1"/>
</dbReference>
<dbReference type="Proteomes" id="UP000528286">
    <property type="component" value="Unassembled WGS sequence"/>
</dbReference>
<dbReference type="AlphaFoldDB" id="A0A7W6J3C8"/>
<accession>A0A7W6J3C8</accession>
<protein>
    <submittedName>
        <fullName evidence="2">Uncharacterized protein</fullName>
    </submittedName>
</protein>